<protein>
    <submittedName>
        <fullName evidence="2">Uncharacterized protein</fullName>
    </submittedName>
</protein>
<evidence type="ECO:0000256" key="1">
    <source>
        <dbReference type="SAM" id="Phobius"/>
    </source>
</evidence>
<gene>
    <name evidence="2" type="ORF">RS130_00300</name>
</gene>
<keyword evidence="1" id="KW-0812">Transmembrane</keyword>
<evidence type="ECO:0000313" key="3">
    <source>
        <dbReference type="Proteomes" id="UP001247805"/>
    </source>
</evidence>
<dbReference type="Proteomes" id="UP001247805">
    <property type="component" value="Unassembled WGS sequence"/>
</dbReference>
<name>A0ABU3SRC2_9ALTE</name>
<keyword evidence="3" id="KW-1185">Reference proteome</keyword>
<organism evidence="2 3">
    <name type="scientific">Paraglaciecola aquimarina</name>
    <dbReference type="NCBI Taxonomy" id="1235557"/>
    <lineage>
        <taxon>Bacteria</taxon>
        <taxon>Pseudomonadati</taxon>
        <taxon>Pseudomonadota</taxon>
        <taxon>Gammaproteobacteria</taxon>
        <taxon>Alteromonadales</taxon>
        <taxon>Alteromonadaceae</taxon>
        <taxon>Paraglaciecola</taxon>
    </lineage>
</organism>
<evidence type="ECO:0000313" key="2">
    <source>
        <dbReference type="EMBL" id="MDU0352552.1"/>
    </source>
</evidence>
<sequence>MNRSEKYAAIREIADAIGTKTATSEQQKQLSQFLKGNLEAQQFFYDYMSMHAHLLSGADRNLEFSYKRKTETAVTEEFVIRRKDSEDVLNDIAKFTDSPQQITTKAPSGRLKLWIILATITFLLLLVWQLFNKNTLPIIAEIEQGKISIIG</sequence>
<reference evidence="2 3" key="1">
    <citation type="submission" date="2023-10" db="EMBL/GenBank/DDBJ databases">
        <title>Glaciecola aquimarina strain GGW-M5 nov., isolated from a coastal seawater.</title>
        <authorList>
            <person name="Bayburt H."/>
            <person name="Kim J.M."/>
            <person name="Choi B.J."/>
            <person name="Jeon C.O."/>
        </authorList>
    </citation>
    <scope>NUCLEOTIDE SEQUENCE [LARGE SCALE GENOMIC DNA]</scope>
    <source>
        <strain evidence="2 3">KCTC 32108</strain>
    </source>
</reference>
<comment type="caution">
    <text evidence="2">The sequence shown here is derived from an EMBL/GenBank/DDBJ whole genome shotgun (WGS) entry which is preliminary data.</text>
</comment>
<keyword evidence="1" id="KW-0472">Membrane</keyword>
<keyword evidence="1" id="KW-1133">Transmembrane helix</keyword>
<dbReference type="RefSeq" id="WP_316024266.1">
    <property type="nucleotide sequence ID" value="NZ_JAWDIO010000001.1"/>
</dbReference>
<feature type="transmembrane region" description="Helical" evidence="1">
    <location>
        <begin position="113"/>
        <end position="131"/>
    </location>
</feature>
<dbReference type="EMBL" id="JAWDIO010000001">
    <property type="protein sequence ID" value="MDU0352552.1"/>
    <property type="molecule type" value="Genomic_DNA"/>
</dbReference>
<accession>A0ABU3SRC2</accession>
<proteinExistence type="predicted"/>